<keyword evidence="3" id="KW-1185">Reference proteome</keyword>
<gene>
    <name evidence="2" type="ORF">FWK35_00026278</name>
</gene>
<sequence>KSLDISINHTSFEHPKINARIHVFADVPHLLKLARNHLLVSGFILPNGKFIGKNILQELLNINHGKDYKFAHKLSERHLFVDGSSRMNVRLAANVFSNSVSKAIAYCGEKHYLDKYNRKEASEIIQLFNDWFDIFNTQHKFDKVYRQIIATILSR</sequence>
<dbReference type="OrthoDB" id="6628246at2759"/>
<organism evidence="2 3">
    <name type="scientific">Aphis craccivora</name>
    <name type="common">Cowpea aphid</name>
    <dbReference type="NCBI Taxonomy" id="307492"/>
    <lineage>
        <taxon>Eukaryota</taxon>
        <taxon>Metazoa</taxon>
        <taxon>Ecdysozoa</taxon>
        <taxon>Arthropoda</taxon>
        <taxon>Hexapoda</taxon>
        <taxon>Insecta</taxon>
        <taxon>Pterygota</taxon>
        <taxon>Neoptera</taxon>
        <taxon>Paraneoptera</taxon>
        <taxon>Hemiptera</taxon>
        <taxon>Sternorrhyncha</taxon>
        <taxon>Aphidomorpha</taxon>
        <taxon>Aphidoidea</taxon>
        <taxon>Aphididae</taxon>
        <taxon>Aphidini</taxon>
        <taxon>Aphis</taxon>
        <taxon>Aphis</taxon>
    </lineage>
</organism>
<reference evidence="2 3" key="1">
    <citation type="submission" date="2019-08" db="EMBL/GenBank/DDBJ databases">
        <title>Whole genome of Aphis craccivora.</title>
        <authorList>
            <person name="Voronova N.V."/>
            <person name="Shulinski R.S."/>
            <person name="Bandarenka Y.V."/>
            <person name="Zhorov D.G."/>
            <person name="Warner D."/>
        </authorList>
    </citation>
    <scope>NUCLEOTIDE SEQUENCE [LARGE SCALE GENOMIC DNA]</scope>
    <source>
        <strain evidence="2">180601</strain>
        <tissue evidence="2">Whole Body</tissue>
    </source>
</reference>
<protein>
    <submittedName>
        <fullName evidence="2">General transcription factor II-I repeat domain-containing protein 2-like</fullName>
    </submittedName>
</protein>
<evidence type="ECO:0000259" key="1">
    <source>
        <dbReference type="Pfam" id="PF21788"/>
    </source>
</evidence>
<evidence type="ECO:0000313" key="3">
    <source>
        <dbReference type="Proteomes" id="UP000478052"/>
    </source>
</evidence>
<dbReference type="AlphaFoldDB" id="A0A6G0XFS6"/>
<dbReference type="Proteomes" id="UP000478052">
    <property type="component" value="Unassembled WGS sequence"/>
</dbReference>
<proteinExistence type="predicted"/>
<feature type="non-terminal residue" evidence="2">
    <location>
        <position position="1"/>
    </location>
</feature>
<name>A0A6G0XFS6_APHCR</name>
<dbReference type="InterPro" id="IPR048366">
    <property type="entry name" value="TNP-like_GBD"/>
</dbReference>
<feature type="domain" description="Transposable element P transposase-like GTP-binding insertion" evidence="1">
    <location>
        <begin position="29"/>
        <end position="146"/>
    </location>
</feature>
<accession>A0A6G0XFS6</accession>
<dbReference type="Pfam" id="PF21788">
    <property type="entry name" value="TNP-like_GBD"/>
    <property type="match status" value="1"/>
</dbReference>
<evidence type="ECO:0000313" key="2">
    <source>
        <dbReference type="EMBL" id="KAF0739127.1"/>
    </source>
</evidence>
<comment type="caution">
    <text evidence="2">The sequence shown here is derived from an EMBL/GenBank/DDBJ whole genome shotgun (WGS) entry which is preliminary data.</text>
</comment>
<dbReference type="EMBL" id="VUJU01007879">
    <property type="protein sequence ID" value="KAF0739127.1"/>
    <property type="molecule type" value="Genomic_DNA"/>
</dbReference>